<evidence type="ECO:0000259" key="1">
    <source>
        <dbReference type="Pfam" id="PF14513"/>
    </source>
</evidence>
<protein>
    <recommendedName>
        <fullName evidence="1">Diacylglycerol kinase type I N-terminal domain-containing protein</fullName>
    </recommendedName>
</protein>
<gene>
    <name evidence="2" type="ORF">CVLEPA_LOCUS9550</name>
</gene>
<dbReference type="InterPro" id="IPR029477">
    <property type="entry name" value="DAG_kinase_typeI_N"/>
</dbReference>
<proteinExistence type="predicted"/>
<name>A0ABP0FI37_CLALP</name>
<comment type="caution">
    <text evidence="2">The sequence shown here is derived from an EMBL/GenBank/DDBJ whole genome shotgun (WGS) entry which is preliminary data.</text>
</comment>
<evidence type="ECO:0000313" key="3">
    <source>
        <dbReference type="Proteomes" id="UP001642483"/>
    </source>
</evidence>
<reference evidence="2 3" key="1">
    <citation type="submission" date="2024-02" db="EMBL/GenBank/DDBJ databases">
        <authorList>
            <person name="Daric V."/>
            <person name="Darras S."/>
        </authorList>
    </citation>
    <scope>NUCLEOTIDE SEQUENCE [LARGE SCALE GENOMIC DNA]</scope>
</reference>
<dbReference type="SUPFAM" id="SSF47473">
    <property type="entry name" value="EF-hand"/>
    <property type="match status" value="1"/>
</dbReference>
<dbReference type="Gene3D" id="1.10.238.110">
    <property type="entry name" value="Diacylglycerol kinase alpha"/>
    <property type="match status" value="1"/>
</dbReference>
<sequence length="123" mass="14222">MLSEVRHSSSRPNKLSDPAFITLITAEASLSSVTSESEFVTLTSEEFERLQTYIEYSSKKLSDVLREFDEDGILSNYNKEETIDYTGFKLFMETYFETELPEDFCIHLFRSFQKNVSTKPGKC</sequence>
<dbReference type="Proteomes" id="UP001642483">
    <property type="component" value="Unassembled WGS sequence"/>
</dbReference>
<dbReference type="InterPro" id="IPR011992">
    <property type="entry name" value="EF-hand-dom_pair"/>
</dbReference>
<dbReference type="Pfam" id="PF14513">
    <property type="entry name" value="DAG_kinase_N"/>
    <property type="match status" value="1"/>
</dbReference>
<organism evidence="2 3">
    <name type="scientific">Clavelina lepadiformis</name>
    <name type="common">Light-bulb sea squirt</name>
    <name type="synonym">Ascidia lepadiformis</name>
    <dbReference type="NCBI Taxonomy" id="159417"/>
    <lineage>
        <taxon>Eukaryota</taxon>
        <taxon>Metazoa</taxon>
        <taxon>Chordata</taxon>
        <taxon>Tunicata</taxon>
        <taxon>Ascidiacea</taxon>
        <taxon>Aplousobranchia</taxon>
        <taxon>Clavelinidae</taxon>
        <taxon>Clavelina</taxon>
    </lineage>
</organism>
<accession>A0ABP0FI37</accession>
<keyword evidence="3" id="KW-1185">Reference proteome</keyword>
<feature type="domain" description="Diacylglycerol kinase type I N-terminal" evidence="1">
    <location>
        <begin position="38"/>
        <end position="119"/>
    </location>
</feature>
<evidence type="ECO:0000313" key="2">
    <source>
        <dbReference type="EMBL" id="CAK8679301.1"/>
    </source>
</evidence>
<dbReference type="InterPro" id="IPR038199">
    <property type="entry name" value="DGK_typeI_N_sf"/>
</dbReference>
<dbReference type="EMBL" id="CAWYQH010000057">
    <property type="protein sequence ID" value="CAK8679301.1"/>
    <property type="molecule type" value="Genomic_DNA"/>
</dbReference>